<keyword evidence="5 6" id="KW-0456">Lyase</keyword>
<proteinExistence type="inferred from homology"/>
<dbReference type="GO" id="GO:0008299">
    <property type="term" value="P:isoprenoid biosynthetic process"/>
    <property type="evidence" value="ECO:0007669"/>
    <property type="project" value="UniProtKB-ARBA"/>
</dbReference>
<evidence type="ECO:0000313" key="8">
    <source>
        <dbReference type="Proteomes" id="UP001201163"/>
    </source>
</evidence>
<sequence>MPERYYIPKTLENWKWPRRINPHHNEVQAETAAWIKSSGILSPKAQEAYDLCDINLLASLGYPSHDKARQRTCCRIMSLAIVFDELSSLSYEDKIQVMTKAAMGILLNPYTPRPEGEWVGVELARQTWELTIKTVSHQSLKRLIKASSACAQAVIQKAADLRHKRIRSVEEYFELRRDTIGARPAFALIELDMNLPQEAVHHPVIEEMSMLAVDMIILDNDIASYNVEQARGDDGHNIVTIIMHQHKTDIQGAMNWVDDRHKELEAKFMDLYENKIPKFGEPVDTELARYVDGIGNWVRANDQWNFETERYFGKEAPEVGSTRWVTLLPKEQPESIDTMLVDGPSS</sequence>
<dbReference type="InterPro" id="IPR008949">
    <property type="entry name" value="Isoprenoid_synthase_dom_sf"/>
</dbReference>
<evidence type="ECO:0000256" key="3">
    <source>
        <dbReference type="ARBA" id="ARBA00022723"/>
    </source>
</evidence>
<comment type="caution">
    <text evidence="7">The sequence shown here is derived from an EMBL/GenBank/DDBJ whole genome shotgun (WGS) entry which is preliminary data.</text>
</comment>
<dbReference type="EMBL" id="JAKELL010000125">
    <property type="protein sequence ID" value="KAH8981015.1"/>
    <property type="molecule type" value="Genomic_DNA"/>
</dbReference>
<accession>A0AAD4L5M3</accession>
<comment type="cofactor">
    <cofactor evidence="1 6">
        <name>Mg(2+)</name>
        <dbReference type="ChEBI" id="CHEBI:18420"/>
    </cofactor>
</comment>
<evidence type="ECO:0000256" key="1">
    <source>
        <dbReference type="ARBA" id="ARBA00001946"/>
    </source>
</evidence>
<dbReference type="Pfam" id="PF19086">
    <property type="entry name" value="Terpene_syn_C_2"/>
    <property type="match status" value="1"/>
</dbReference>
<protein>
    <recommendedName>
        <fullName evidence="6">Terpene synthase</fullName>
        <ecNumber evidence="6">4.2.3.-</ecNumber>
    </recommendedName>
</protein>
<dbReference type="SFLD" id="SFLDS00005">
    <property type="entry name" value="Isoprenoid_Synthase_Type_I"/>
    <property type="match status" value="1"/>
</dbReference>
<dbReference type="EC" id="4.2.3.-" evidence="6"/>
<evidence type="ECO:0000256" key="6">
    <source>
        <dbReference type="RuleBase" id="RU366034"/>
    </source>
</evidence>
<name>A0AAD4L5M3_9AGAM</name>
<keyword evidence="4 6" id="KW-0460">Magnesium</keyword>
<dbReference type="SUPFAM" id="SSF48576">
    <property type="entry name" value="Terpenoid synthases"/>
    <property type="match status" value="1"/>
</dbReference>
<dbReference type="GO" id="GO:0010333">
    <property type="term" value="F:terpene synthase activity"/>
    <property type="evidence" value="ECO:0007669"/>
    <property type="project" value="InterPro"/>
</dbReference>
<keyword evidence="3 6" id="KW-0479">Metal-binding</keyword>
<dbReference type="SFLD" id="SFLDG01020">
    <property type="entry name" value="Terpene_Cyclase_Like_2"/>
    <property type="match status" value="1"/>
</dbReference>
<dbReference type="PANTHER" id="PTHR35201">
    <property type="entry name" value="TERPENE SYNTHASE"/>
    <property type="match status" value="1"/>
</dbReference>
<gene>
    <name evidence="7" type="ORF">EDB92DRAFT_2094206</name>
</gene>
<dbReference type="AlphaFoldDB" id="A0AAD4L5M3"/>
<dbReference type="Gene3D" id="1.10.600.10">
    <property type="entry name" value="Farnesyl Diphosphate Synthase"/>
    <property type="match status" value="1"/>
</dbReference>
<comment type="similarity">
    <text evidence="2 6">Belongs to the terpene synthase family.</text>
</comment>
<dbReference type="InterPro" id="IPR034686">
    <property type="entry name" value="Terpene_cyclase-like_2"/>
</dbReference>
<keyword evidence="8" id="KW-1185">Reference proteome</keyword>
<dbReference type="GO" id="GO:0046872">
    <property type="term" value="F:metal ion binding"/>
    <property type="evidence" value="ECO:0007669"/>
    <property type="project" value="UniProtKB-KW"/>
</dbReference>
<evidence type="ECO:0000256" key="4">
    <source>
        <dbReference type="ARBA" id="ARBA00022842"/>
    </source>
</evidence>
<evidence type="ECO:0000256" key="2">
    <source>
        <dbReference type="ARBA" id="ARBA00006333"/>
    </source>
</evidence>
<reference evidence="7" key="1">
    <citation type="submission" date="2022-01" db="EMBL/GenBank/DDBJ databases">
        <title>Comparative genomics reveals a dynamic genome evolution in the ectomycorrhizal milk-cap (Lactarius) mushrooms.</title>
        <authorList>
            <consortium name="DOE Joint Genome Institute"/>
            <person name="Lebreton A."/>
            <person name="Tang N."/>
            <person name="Kuo A."/>
            <person name="LaButti K."/>
            <person name="Drula E."/>
            <person name="Barry K."/>
            <person name="Clum A."/>
            <person name="Lipzen A."/>
            <person name="Mousain D."/>
            <person name="Ng V."/>
            <person name="Wang R."/>
            <person name="Wang X."/>
            <person name="Dai Y."/>
            <person name="Henrissat B."/>
            <person name="Grigoriev I.V."/>
            <person name="Guerin-Laguette A."/>
            <person name="Yu F."/>
            <person name="Martin F.M."/>
        </authorList>
    </citation>
    <scope>NUCLEOTIDE SEQUENCE</scope>
    <source>
        <strain evidence="7">QP</strain>
    </source>
</reference>
<dbReference type="Proteomes" id="UP001201163">
    <property type="component" value="Unassembled WGS sequence"/>
</dbReference>
<evidence type="ECO:0000256" key="5">
    <source>
        <dbReference type="ARBA" id="ARBA00023239"/>
    </source>
</evidence>
<evidence type="ECO:0000313" key="7">
    <source>
        <dbReference type="EMBL" id="KAH8981015.1"/>
    </source>
</evidence>
<organism evidence="7 8">
    <name type="scientific">Lactarius akahatsu</name>
    <dbReference type="NCBI Taxonomy" id="416441"/>
    <lineage>
        <taxon>Eukaryota</taxon>
        <taxon>Fungi</taxon>
        <taxon>Dikarya</taxon>
        <taxon>Basidiomycota</taxon>
        <taxon>Agaricomycotina</taxon>
        <taxon>Agaricomycetes</taxon>
        <taxon>Russulales</taxon>
        <taxon>Russulaceae</taxon>
        <taxon>Lactarius</taxon>
    </lineage>
</organism>
<dbReference type="PANTHER" id="PTHR35201:SF4">
    <property type="entry name" value="BETA-PINACENE SYNTHASE-RELATED"/>
    <property type="match status" value="1"/>
</dbReference>